<evidence type="ECO:0000313" key="1">
    <source>
        <dbReference type="EMBL" id="RYC96165.1"/>
    </source>
</evidence>
<comment type="caution">
    <text evidence="1">The sequence shown here is derived from an EMBL/GenBank/DDBJ whole genome shotgun (WGS) entry which is preliminary data.</text>
</comment>
<dbReference type="InterPro" id="IPR015422">
    <property type="entry name" value="PyrdxlP-dep_Trfase_small"/>
</dbReference>
<name>A0A4Q2W9M6_FUSOX</name>
<evidence type="ECO:0000313" key="2">
    <source>
        <dbReference type="Proteomes" id="UP000290540"/>
    </source>
</evidence>
<dbReference type="AlphaFoldDB" id="A0A4Q2W9M6"/>
<organism evidence="1 2">
    <name type="scientific">Fusarium oxysporum f. sp. narcissi</name>
    <dbReference type="NCBI Taxonomy" id="451672"/>
    <lineage>
        <taxon>Eukaryota</taxon>
        <taxon>Fungi</taxon>
        <taxon>Dikarya</taxon>
        <taxon>Ascomycota</taxon>
        <taxon>Pezizomycotina</taxon>
        <taxon>Sordariomycetes</taxon>
        <taxon>Hypocreomycetidae</taxon>
        <taxon>Hypocreales</taxon>
        <taxon>Nectriaceae</taxon>
        <taxon>Fusarium</taxon>
        <taxon>Fusarium oxysporum species complex</taxon>
    </lineage>
</organism>
<evidence type="ECO:0008006" key="3">
    <source>
        <dbReference type="Google" id="ProtNLM"/>
    </source>
</evidence>
<sequence>MHDIPEFELDQVGSAPYALSLDNLRDLSCTKLSPIDTDIPLSYAPSLGSVELRKRLAEIYSTDEAPLSENNVIITPGSIMAN</sequence>
<dbReference type="InterPro" id="IPR015424">
    <property type="entry name" value="PyrdxlP-dep_Trfase"/>
</dbReference>
<reference evidence="1 2" key="1">
    <citation type="submission" date="2016-12" db="EMBL/GenBank/DDBJ databases">
        <title>Draft genome sequence of Fusarium oxysporum causing rot on Narcissus.</title>
        <authorList>
            <person name="Armitage A.D."/>
            <person name="Taylor A."/>
            <person name="Clarkson J.P."/>
            <person name="Harrison R.J."/>
            <person name="Jackson A.C."/>
        </authorList>
    </citation>
    <scope>NUCLEOTIDE SEQUENCE [LARGE SCALE GENOMIC DNA]</scope>
    <source>
        <strain evidence="1 2">N139</strain>
    </source>
</reference>
<dbReference type="EMBL" id="MQTW01000004">
    <property type="protein sequence ID" value="RYC96165.1"/>
    <property type="molecule type" value="Genomic_DNA"/>
</dbReference>
<gene>
    <name evidence="1" type="ORF">BFJ63_vAg1039</name>
</gene>
<dbReference type="SUPFAM" id="SSF53383">
    <property type="entry name" value="PLP-dependent transferases"/>
    <property type="match status" value="1"/>
</dbReference>
<accession>A0A4Q2W9M6</accession>
<protein>
    <recommendedName>
        <fullName evidence="3">Aminotransferase class I/classII domain-containing protein</fullName>
    </recommendedName>
</protein>
<dbReference type="Gene3D" id="3.40.640.10">
    <property type="entry name" value="Type I PLP-dependent aspartate aminotransferase-like (Major domain)"/>
    <property type="match status" value="1"/>
</dbReference>
<dbReference type="InterPro" id="IPR015421">
    <property type="entry name" value="PyrdxlP-dep_Trfase_major"/>
</dbReference>
<dbReference type="Gene3D" id="3.90.1150.10">
    <property type="entry name" value="Aspartate Aminotransferase, domain 1"/>
    <property type="match status" value="1"/>
</dbReference>
<proteinExistence type="predicted"/>
<dbReference type="Proteomes" id="UP000290540">
    <property type="component" value="Unassembled WGS sequence"/>
</dbReference>